<dbReference type="EMBL" id="AP028924">
    <property type="protein sequence ID" value="BET03293.1"/>
    <property type="molecule type" value="Genomic_DNA"/>
</dbReference>
<gene>
    <name evidence="1" type="ORF">NTJ_16108</name>
</gene>
<name>A0ABN7BHG4_9HEMI</name>
<dbReference type="Proteomes" id="UP001307889">
    <property type="component" value="Chromosome 16"/>
</dbReference>
<organism evidence="1 2">
    <name type="scientific">Nesidiocoris tenuis</name>
    <dbReference type="NCBI Taxonomy" id="355587"/>
    <lineage>
        <taxon>Eukaryota</taxon>
        <taxon>Metazoa</taxon>
        <taxon>Ecdysozoa</taxon>
        <taxon>Arthropoda</taxon>
        <taxon>Hexapoda</taxon>
        <taxon>Insecta</taxon>
        <taxon>Pterygota</taxon>
        <taxon>Neoptera</taxon>
        <taxon>Paraneoptera</taxon>
        <taxon>Hemiptera</taxon>
        <taxon>Heteroptera</taxon>
        <taxon>Panheteroptera</taxon>
        <taxon>Cimicomorpha</taxon>
        <taxon>Miridae</taxon>
        <taxon>Dicyphina</taxon>
        <taxon>Nesidiocoris</taxon>
    </lineage>
</organism>
<proteinExistence type="predicted"/>
<evidence type="ECO:0000313" key="1">
    <source>
        <dbReference type="EMBL" id="BET03293.1"/>
    </source>
</evidence>
<keyword evidence="2" id="KW-1185">Reference proteome</keyword>
<evidence type="ECO:0008006" key="3">
    <source>
        <dbReference type="Google" id="ProtNLM"/>
    </source>
</evidence>
<sequence>MTYAEPPVVTGVYFVAPPPPAPTPPRPDLDKATVDVMAQLKQIEGADSGEYHVYLPDGRLQKVTYTTAPLATPGASSAEQLSQYRHRPALPPNQLSFQNNQQVNHQIVTGSNQQNSQSNQVRGRLVTEVHPQLQRQTPSKYVASVSYTDIQPITGPIYAHNDQPLKRVLRYASVYV</sequence>
<accession>A0ABN7BHG4</accession>
<protein>
    <recommendedName>
        <fullName evidence="3">Zasp-like motif domain-containing protein</fullName>
    </recommendedName>
</protein>
<evidence type="ECO:0000313" key="2">
    <source>
        <dbReference type="Proteomes" id="UP001307889"/>
    </source>
</evidence>
<reference evidence="1 2" key="1">
    <citation type="submission" date="2023-09" db="EMBL/GenBank/DDBJ databases">
        <title>Nesidiocoris tenuis whole genome shotgun sequence.</title>
        <authorList>
            <person name="Shibata T."/>
            <person name="Shimoda M."/>
            <person name="Kobayashi T."/>
            <person name="Uehara T."/>
        </authorList>
    </citation>
    <scope>NUCLEOTIDE SEQUENCE [LARGE SCALE GENOMIC DNA]</scope>
    <source>
        <strain evidence="1 2">Japan</strain>
    </source>
</reference>